<evidence type="ECO:0000313" key="2">
    <source>
        <dbReference type="Proteomes" id="UP001221142"/>
    </source>
</evidence>
<dbReference type="AlphaFoldDB" id="A0AAD7FN69"/>
<dbReference type="Proteomes" id="UP001221142">
    <property type="component" value="Unassembled WGS sequence"/>
</dbReference>
<name>A0AAD7FN69_9AGAR</name>
<dbReference type="EMBL" id="JARKIF010000010">
    <property type="protein sequence ID" value="KAJ7629016.1"/>
    <property type="molecule type" value="Genomic_DNA"/>
</dbReference>
<comment type="caution">
    <text evidence="1">The sequence shown here is derived from an EMBL/GenBank/DDBJ whole genome shotgun (WGS) entry which is preliminary data.</text>
</comment>
<evidence type="ECO:0000313" key="1">
    <source>
        <dbReference type="EMBL" id="KAJ7629016.1"/>
    </source>
</evidence>
<accession>A0AAD7FN69</accession>
<organism evidence="1 2">
    <name type="scientific">Roridomyces roridus</name>
    <dbReference type="NCBI Taxonomy" id="1738132"/>
    <lineage>
        <taxon>Eukaryota</taxon>
        <taxon>Fungi</taxon>
        <taxon>Dikarya</taxon>
        <taxon>Basidiomycota</taxon>
        <taxon>Agaricomycotina</taxon>
        <taxon>Agaricomycetes</taxon>
        <taxon>Agaricomycetidae</taxon>
        <taxon>Agaricales</taxon>
        <taxon>Marasmiineae</taxon>
        <taxon>Mycenaceae</taxon>
        <taxon>Roridomyces</taxon>
    </lineage>
</organism>
<keyword evidence="2" id="KW-1185">Reference proteome</keyword>
<protein>
    <recommendedName>
        <fullName evidence="3">F-box domain-containing protein</fullName>
    </recommendedName>
</protein>
<proteinExistence type="predicted"/>
<evidence type="ECO:0008006" key="3">
    <source>
        <dbReference type="Google" id="ProtNLM"/>
    </source>
</evidence>
<gene>
    <name evidence="1" type="ORF">FB45DRAFT_867971</name>
</gene>
<sequence length="162" mass="18443">MDYTQSKRMRSVVLAARIWAKCYKMVEQRIVSPDALRILWTSTETRAFTAPMELLQICRSWTQIAVATPSLWTDILVESPSEVFWNLIEAIFQSKISLEGCRELDVEYVGKERAGRFVDLEVSVDRTFNLPPDTVDRILGDQICRSDTLPRAGESPSKLSGK</sequence>
<reference evidence="1" key="1">
    <citation type="submission" date="2023-03" db="EMBL/GenBank/DDBJ databases">
        <title>Massive genome expansion in bonnet fungi (Mycena s.s.) driven by repeated elements and novel gene families across ecological guilds.</title>
        <authorList>
            <consortium name="Lawrence Berkeley National Laboratory"/>
            <person name="Harder C.B."/>
            <person name="Miyauchi S."/>
            <person name="Viragh M."/>
            <person name="Kuo A."/>
            <person name="Thoen E."/>
            <person name="Andreopoulos B."/>
            <person name="Lu D."/>
            <person name="Skrede I."/>
            <person name="Drula E."/>
            <person name="Henrissat B."/>
            <person name="Morin E."/>
            <person name="Kohler A."/>
            <person name="Barry K."/>
            <person name="LaButti K."/>
            <person name="Morin E."/>
            <person name="Salamov A."/>
            <person name="Lipzen A."/>
            <person name="Mereny Z."/>
            <person name="Hegedus B."/>
            <person name="Baldrian P."/>
            <person name="Stursova M."/>
            <person name="Weitz H."/>
            <person name="Taylor A."/>
            <person name="Grigoriev I.V."/>
            <person name="Nagy L.G."/>
            <person name="Martin F."/>
            <person name="Kauserud H."/>
        </authorList>
    </citation>
    <scope>NUCLEOTIDE SEQUENCE</scope>
    <source>
        <strain evidence="1">9284</strain>
    </source>
</reference>